<accession>A0A2R5G7M8</accession>
<evidence type="ECO:0000256" key="1">
    <source>
        <dbReference type="ARBA" id="ARBA00004651"/>
    </source>
</evidence>
<comment type="caution">
    <text evidence="10">The sequence shown here is derived from an EMBL/GenBank/DDBJ whole genome shotgun (WGS) entry which is preliminary data.</text>
</comment>
<dbReference type="PROSITE" id="PS00018">
    <property type="entry name" value="EF_HAND_1"/>
    <property type="match status" value="2"/>
</dbReference>
<dbReference type="SMART" id="SM00054">
    <property type="entry name" value="EFh"/>
    <property type="match status" value="2"/>
</dbReference>
<dbReference type="InterPro" id="IPR032394">
    <property type="entry name" value="Anoct_dimer"/>
</dbReference>
<feature type="transmembrane region" description="Helical" evidence="8">
    <location>
        <begin position="364"/>
        <end position="382"/>
    </location>
</feature>
<dbReference type="PANTHER" id="PTHR12308">
    <property type="entry name" value="ANOCTAMIN"/>
    <property type="match status" value="1"/>
</dbReference>
<feature type="domain" description="EF-hand" evidence="9">
    <location>
        <begin position="933"/>
        <end position="954"/>
    </location>
</feature>
<feature type="transmembrane region" description="Helical" evidence="8">
    <location>
        <begin position="471"/>
        <end position="493"/>
    </location>
</feature>
<feature type="transmembrane region" description="Helical" evidence="8">
    <location>
        <begin position="706"/>
        <end position="725"/>
    </location>
</feature>
<name>A0A2R5G7M8_9STRA</name>
<keyword evidence="7" id="KW-0325">Glycoprotein</keyword>
<feature type="transmembrane region" description="Helical" evidence="8">
    <location>
        <begin position="284"/>
        <end position="310"/>
    </location>
</feature>
<dbReference type="InterPro" id="IPR007632">
    <property type="entry name" value="Anoctamin"/>
</dbReference>
<dbReference type="InterPro" id="IPR049452">
    <property type="entry name" value="Anoctamin_TM"/>
</dbReference>
<dbReference type="InParanoid" id="A0A2R5G7M8"/>
<dbReference type="EMBL" id="BEYU01000027">
    <property type="protein sequence ID" value="GBG27052.1"/>
    <property type="molecule type" value="Genomic_DNA"/>
</dbReference>
<feature type="domain" description="EF-hand" evidence="9">
    <location>
        <begin position="885"/>
        <end position="920"/>
    </location>
</feature>
<evidence type="ECO:0000256" key="2">
    <source>
        <dbReference type="ARBA" id="ARBA00022475"/>
    </source>
</evidence>
<evidence type="ECO:0000256" key="6">
    <source>
        <dbReference type="ARBA" id="ARBA00023136"/>
    </source>
</evidence>
<reference evidence="10 11" key="1">
    <citation type="submission" date="2017-12" db="EMBL/GenBank/DDBJ databases">
        <title>Sequencing, de novo assembly and annotation of complete genome of a new Thraustochytrid species, strain FCC1311.</title>
        <authorList>
            <person name="Sedici K."/>
            <person name="Godart F."/>
            <person name="Aiese Cigliano R."/>
            <person name="Sanseverino W."/>
            <person name="Barakat M."/>
            <person name="Ortet P."/>
            <person name="Marechal E."/>
            <person name="Cagnac O."/>
            <person name="Amato A."/>
        </authorList>
    </citation>
    <scope>NUCLEOTIDE SEQUENCE [LARGE SCALE GENOMIC DNA]</scope>
</reference>
<dbReference type="AlphaFoldDB" id="A0A2R5G7M8"/>
<organism evidence="10 11">
    <name type="scientific">Hondaea fermentalgiana</name>
    <dbReference type="NCBI Taxonomy" id="2315210"/>
    <lineage>
        <taxon>Eukaryota</taxon>
        <taxon>Sar</taxon>
        <taxon>Stramenopiles</taxon>
        <taxon>Bigyra</taxon>
        <taxon>Labyrinthulomycetes</taxon>
        <taxon>Thraustochytrida</taxon>
        <taxon>Thraustochytriidae</taxon>
        <taxon>Hondaea</taxon>
    </lineage>
</organism>
<evidence type="ECO:0000313" key="11">
    <source>
        <dbReference type="Proteomes" id="UP000241890"/>
    </source>
</evidence>
<keyword evidence="2" id="KW-1003">Cell membrane</keyword>
<evidence type="ECO:0000259" key="9">
    <source>
        <dbReference type="PROSITE" id="PS50222"/>
    </source>
</evidence>
<dbReference type="Gene3D" id="1.10.238.10">
    <property type="entry name" value="EF-hand"/>
    <property type="match status" value="1"/>
</dbReference>
<evidence type="ECO:0000256" key="5">
    <source>
        <dbReference type="ARBA" id="ARBA00022989"/>
    </source>
</evidence>
<dbReference type="InterPro" id="IPR011992">
    <property type="entry name" value="EF-hand-dom_pair"/>
</dbReference>
<dbReference type="Pfam" id="PF16178">
    <property type="entry name" value="Anoct_dimer"/>
    <property type="match status" value="1"/>
</dbReference>
<sequence>MGDKDEDPLKSQEEVEADRVDGISWLYCLVFPVPSGKKAEEVEAAREAILGDLAAAGLHTILFYSSTKLQIFCKVGATDGRLLKEADIQEYRLKCDEKNLKIIAETAEPQRAPLYLDFPFPPSVEVPGEFKYKGIDNQWHDMDQTQVAKYIRQQTSLSPWKDIHVRYNDAWEHRILNEHGVQVYKTYEDGTILRPADRIKLLGKILTRTKLKDPEHGLAGAFLDVKKLTYKKVLLASYPLQLGTARALSKELTPDKLFEEWNKPTRMPWQQPLEEIRNYAGEKIALYFAFLGHYTLWLVPPAVIGTVIFIHQMIQLNADTGSFNIVGSGTAELIASNVTVTLENGQLFNKTVYETELYTQVPEAPFFALFIALWASVLIEFWKRKEARFALRWGTSNYEKETSNRVQFKATHIIPDPTNGEPIEYYSKTSLFSKLFVSASVIAASIVVVIAAITGILVLKVVASSTEFSTGIIPASVAPQLALVVNAVVILILGNVYKLVARWLTNWENWRTNIQWEDALITKTFVFSFVNSYATLTYFAFIKSGSDILGITQLCVASAEELLANAATDDEKELIVNADVCYGSLAYSLFIIFGTQIFVNNIQEVGIPIIMAYVKKILDIRAHAKAIAKKAKQAADDVQAGFDEMGNALGVHKQSVDVAEDDEEKMDIDLENMAVRQRMKSPVEYQFYLKFYESPFDDYLELAIQFGYVSLFVAAFPIAPLLALINNFIEVRVDSYKVCILSRRPALEVAEDIGTWRKIFSIMGFVAVLSNASVILFSSTILKFDEDEEARRVWLWVLFVGAVLTLKVIIDFMVPDVPVEVAIQLKRQEFITRKVFMQEPDDEALTEAELKRLSRKYTVARTIENVDPFILQLTARTSELIRTSMPDSTIEDIFQEADTNNNKTLSLKELRKALLATPLGEHLSRYELTILVNSLDVDGDGTITLNEFRRFLNM</sequence>
<dbReference type="CDD" id="cd00051">
    <property type="entry name" value="EFh"/>
    <property type="match status" value="1"/>
</dbReference>
<evidence type="ECO:0000256" key="7">
    <source>
        <dbReference type="ARBA" id="ARBA00023180"/>
    </source>
</evidence>
<keyword evidence="11" id="KW-1185">Reference proteome</keyword>
<comment type="subcellular location">
    <subcellularLocation>
        <location evidence="1">Cell membrane</location>
        <topology evidence="1">Multi-pass membrane protein</topology>
    </subcellularLocation>
</comment>
<dbReference type="GO" id="GO:0005886">
    <property type="term" value="C:plasma membrane"/>
    <property type="evidence" value="ECO:0007669"/>
    <property type="project" value="UniProtKB-SubCell"/>
</dbReference>
<keyword evidence="4" id="KW-0106">Calcium</keyword>
<evidence type="ECO:0000313" key="10">
    <source>
        <dbReference type="EMBL" id="GBG27052.1"/>
    </source>
</evidence>
<dbReference type="PANTHER" id="PTHR12308:SF73">
    <property type="entry name" value="ANOCTAMIN"/>
    <property type="match status" value="1"/>
</dbReference>
<dbReference type="InterPro" id="IPR018247">
    <property type="entry name" value="EF_Hand_1_Ca_BS"/>
</dbReference>
<dbReference type="Proteomes" id="UP000241890">
    <property type="component" value="Unassembled WGS sequence"/>
</dbReference>
<evidence type="ECO:0000256" key="3">
    <source>
        <dbReference type="ARBA" id="ARBA00022692"/>
    </source>
</evidence>
<dbReference type="GO" id="GO:0046983">
    <property type="term" value="F:protein dimerization activity"/>
    <property type="evidence" value="ECO:0007669"/>
    <property type="project" value="InterPro"/>
</dbReference>
<keyword evidence="5 8" id="KW-1133">Transmembrane helix</keyword>
<feature type="transmembrane region" description="Helical" evidence="8">
    <location>
        <begin position="435"/>
        <end position="459"/>
    </location>
</feature>
<proteinExistence type="predicted"/>
<dbReference type="SUPFAM" id="SSF47473">
    <property type="entry name" value="EF-hand"/>
    <property type="match status" value="1"/>
</dbReference>
<dbReference type="Pfam" id="PF13499">
    <property type="entry name" value="EF-hand_7"/>
    <property type="match status" value="1"/>
</dbReference>
<keyword evidence="6 8" id="KW-0472">Membrane</keyword>
<evidence type="ECO:0000256" key="4">
    <source>
        <dbReference type="ARBA" id="ARBA00022837"/>
    </source>
</evidence>
<keyword evidence="3 8" id="KW-0812">Transmembrane</keyword>
<dbReference type="InterPro" id="IPR002048">
    <property type="entry name" value="EF_hand_dom"/>
</dbReference>
<dbReference type="PROSITE" id="PS50222">
    <property type="entry name" value="EF_HAND_2"/>
    <property type="match status" value="2"/>
</dbReference>
<dbReference type="GO" id="GO:0005254">
    <property type="term" value="F:chloride channel activity"/>
    <property type="evidence" value="ECO:0007669"/>
    <property type="project" value="TreeGrafter"/>
</dbReference>
<feature type="transmembrane region" description="Helical" evidence="8">
    <location>
        <begin position="759"/>
        <end position="781"/>
    </location>
</feature>
<dbReference type="GO" id="GO:0005509">
    <property type="term" value="F:calcium ion binding"/>
    <property type="evidence" value="ECO:0007669"/>
    <property type="project" value="InterPro"/>
</dbReference>
<dbReference type="Pfam" id="PF04547">
    <property type="entry name" value="Anoctamin"/>
    <property type="match status" value="1"/>
</dbReference>
<evidence type="ECO:0000256" key="8">
    <source>
        <dbReference type="SAM" id="Phobius"/>
    </source>
</evidence>
<dbReference type="OrthoDB" id="18915at2759"/>
<feature type="transmembrane region" description="Helical" evidence="8">
    <location>
        <begin position="793"/>
        <end position="814"/>
    </location>
</feature>
<gene>
    <name evidence="10" type="ORF">FCC1311_032752</name>
</gene>
<protein>
    <submittedName>
        <fullName evidence="10">Anoctamin-7</fullName>
    </submittedName>
</protein>